<proteinExistence type="predicted"/>
<dbReference type="Gene3D" id="2.30.300.10">
    <property type="entry name" value="Baseplate protein-like domain - beta roll fold"/>
    <property type="match status" value="1"/>
</dbReference>
<dbReference type="Gene3D" id="3.55.50.10">
    <property type="entry name" value="Baseplate protein-like domains"/>
    <property type="match status" value="1"/>
</dbReference>
<gene>
    <name evidence="4" type="ORF">AYY18_00715</name>
</gene>
<dbReference type="Pfam" id="PF22255">
    <property type="entry name" value="Gp44-like_2nd"/>
    <property type="match status" value="1"/>
</dbReference>
<keyword evidence="5" id="KW-1185">Reference proteome</keyword>
<dbReference type="EMBL" id="LZEY01000001">
    <property type="protein sequence ID" value="OBU13304.1"/>
    <property type="molecule type" value="Genomic_DNA"/>
</dbReference>
<feature type="domain" description="Baseplate hub protein gp44/GpP-like second" evidence="3">
    <location>
        <begin position="98"/>
        <end position="183"/>
    </location>
</feature>
<dbReference type="RefSeq" id="WP_067398169.1">
    <property type="nucleotide sequence ID" value="NZ_LZEY01000001.1"/>
</dbReference>
<dbReference type="AlphaFoldDB" id="A0A1B8HTV5"/>
<dbReference type="InterPro" id="IPR053981">
    <property type="entry name" value="Gp44/GpP-like_2nd"/>
</dbReference>
<evidence type="ECO:0000313" key="5">
    <source>
        <dbReference type="Proteomes" id="UP000092377"/>
    </source>
</evidence>
<sequence length="356" mass="40029">MTEDAKKSDELSLVINGKRISGWDSVRVTRGTERLPNDFEISLMDYYPATDEKQLVNPGDPCEVFLGEDRVVTGYIDTWNGQINKNQHQISVSGRGKCQDLVDCSANWPNNVISQSNALQIAQKLATWYGIEVSSSVPDGGLQIIPQFTLNWGESSQQVIERCCRYSALLYYERPDGNLLLTRVSDEVAASGVEQGKNIESADYSDSMAERYSDYIGVSLSITPFAGDSSAVQNAHARDPQAEKMRYRNYITIVESTLITAKREQESIDWEMNRRYGRSKILSVVVDSWRDSSGKLWEPNTLIPINIPALGVTDKFWTLSDVTYMRDAGGTRATLQLMPPEAFIAEPYEFYQVIRV</sequence>
<protein>
    <submittedName>
        <fullName evidence="4">Phage tail protein</fullName>
    </submittedName>
</protein>
<dbReference type="Pfam" id="PF21929">
    <property type="entry name" value="GpP_4th"/>
    <property type="match status" value="1"/>
</dbReference>
<evidence type="ECO:0000259" key="1">
    <source>
        <dbReference type="Pfam" id="PF21683"/>
    </source>
</evidence>
<dbReference type="InterPro" id="IPR053982">
    <property type="entry name" value="Gp44/GpP-like_C"/>
</dbReference>
<dbReference type="SUPFAM" id="SSF69279">
    <property type="entry name" value="Phage tail proteins"/>
    <property type="match status" value="2"/>
</dbReference>
<dbReference type="Gene3D" id="3.30.1920.10">
    <property type="entry name" value="Baseplate protein-like domains - 2 layer sandwich fold"/>
    <property type="match status" value="1"/>
</dbReference>
<dbReference type="InterPro" id="IPR049354">
    <property type="entry name" value="GpP-like_N"/>
</dbReference>
<evidence type="ECO:0000259" key="3">
    <source>
        <dbReference type="Pfam" id="PF22255"/>
    </source>
</evidence>
<dbReference type="InterPro" id="IPR023399">
    <property type="entry name" value="Baseplate-like_2-layer_sand"/>
</dbReference>
<name>A0A1B8HTV5_9GAMM</name>
<evidence type="ECO:0000313" key="4">
    <source>
        <dbReference type="EMBL" id="OBU13304.1"/>
    </source>
</evidence>
<feature type="domain" description="Baseplate hub protein gp44/GpP-like C-terminal" evidence="2">
    <location>
        <begin position="261"/>
        <end position="346"/>
    </location>
</feature>
<dbReference type="InterPro" id="IPR026276">
    <property type="entry name" value="Baseplate_GpP"/>
</dbReference>
<dbReference type="OrthoDB" id="9016931at2"/>
<feature type="domain" description="Baseplate hub protein gp44-like N-terminal" evidence="1">
    <location>
        <begin position="11"/>
        <end position="95"/>
    </location>
</feature>
<reference evidence="5" key="1">
    <citation type="submission" date="2016-06" db="EMBL/GenBank/DDBJ databases">
        <authorList>
            <person name="Butler K."/>
        </authorList>
    </citation>
    <scope>NUCLEOTIDE SEQUENCE [LARGE SCALE GENOMIC DNA]</scope>
    <source>
        <strain evidence="5">GCSL-Mp20</strain>
    </source>
</reference>
<dbReference type="PIRSF" id="PIRSF004440">
    <property type="entry name" value="GpP"/>
    <property type="match status" value="1"/>
</dbReference>
<accession>A0A1B8HTV5</accession>
<evidence type="ECO:0000259" key="2">
    <source>
        <dbReference type="Pfam" id="PF21929"/>
    </source>
</evidence>
<organism evidence="4 5">
    <name type="scientific">Morganella psychrotolerans</name>
    <dbReference type="NCBI Taxonomy" id="368603"/>
    <lineage>
        <taxon>Bacteria</taxon>
        <taxon>Pseudomonadati</taxon>
        <taxon>Pseudomonadota</taxon>
        <taxon>Gammaproteobacteria</taxon>
        <taxon>Enterobacterales</taxon>
        <taxon>Morganellaceae</taxon>
        <taxon>Morganella</taxon>
    </lineage>
</organism>
<dbReference type="Proteomes" id="UP000092377">
    <property type="component" value="Unassembled WGS sequence"/>
</dbReference>
<comment type="caution">
    <text evidence="4">The sequence shown here is derived from an EMBL/GenBank/DDBJ whole genome shotgun (WGS) entry which is preliminary data.</text>
</comment>
<dbReference type="Pfam" id="PF21683">
    <property type="entry name" value="GpP-like_1st"/>
    <property type="match status" value="1"/>
</dbReference>